<evidence type="ECO:0000313" key="2">
    <source>
        <dbReference type="Proteomes" id="UP001054252"/>
    </source>
</evidence>
<gene>
    <name evidence="1" type="ORF">SLEP1_g39684</name>
</gene>
<accession>A0AAV5L1C8</accession>
<organism evidence="1 2">
    <name type="scientific">Rubroshorea leprosula</name>
    <dbReference type="NCBI Taxonomy" id="152421"/>
    <lineage>
        <taxon>Eukaryota</taxon>
        <taxon>Viridiplantae</taxon>
        <taxon>Streptophyta</taxon>
        <taxon>Embryophyta</taxon>
        <taxon>Tracheophyta</taxon>
        <taxon>Spermatophyta</taxon>
        <taxon>Magnoliopsida</taxon>
        <taxon>eudicotyledons</taxon>
        <taxon>Gunneridae</taxon>
        <taxon>Pentapetalae</taxon>
        <taxon>rosids</taxon>
        <taxon>malvids</taxon>
        <taxon>Malvales</taxon>
        <taxon>Dipterocarpaceae</taxon>
        <taxon>Rubroshorea</taxon>
    </lineage>
</organism>
<protein>
    <submittedName>
        <fullName evidence="1">Uncharacterized protein</fullName>
    </submittedName>
</protein>
<keyword evidence="2" id="KW-1185">Reference proteome</keyword>
<dbReference type="EMBL" id="BPVZ01000089">
    <property type="protein sequence ID" value="GKV30917.1"/>
    <property type="molecule type" value="Genomic_DNA"/>
</dbReference>
<reference evidence="1 2" key="1">
    <citation type="journal article" date="2021" name="Commun. Biol.">
        <title>The genome of Shorea leprosula (Dipterocarpaceae) highlights the ecological relevance of drought in aseasonal tropical rainforests.</title>
        <authorList>
            <person name="Ng K.K.S."/>
            <person name="Kobayashi M.J."/>
            <person name="Fawcett J.A."/>
            <person name="Hatakeyama M."/>
            <person name="Paape T."/>
            <person name="Ng C.H."/>
            <person name="Ang C.C."/>
            <person name="Tnah L.H."/>
            <person name="Lee C.T."/>
            <person name="Nishiyama T."/>
            <person name="Sese J."/>
            <person name="O'Brien M.J."/>
            <person name="Copetti D."/>
            <person name="Mohd Noor M.I."/>
            <person name="Ong R.C."/>
            <person name="Putra M."/>
            <person name="Sireger I.Z."/>
            <person name="Indrioko S."/>
            <person name="Kosugi Y."/>
            <person name="Izuno A."/>
            <person name="Isagi Y."/>
            <person name="Lee S.L."/>
            <person name="Shimizu K.K."/>
        </authorList>
    </citation>
    <scope>NUCLEOTIDE SEQUENCE [LARGE SCALE GENOMIC DNA]</scope>
    <source>
        <strain evidence="1">214</strain>
    </source>
</reference>
<sequence length="38" mass="4597">MGKNGTEEKLKKLWARQLLKLQLLLWKIMGFLVEMMNY</sequence>
<dbReference type="AlphaFoldDB" id="A0AAV5L1C8"/>
<name>A0AAV5L1C8_9ROSI</name>
<comment type="caution">
    <text evidence="1">The sequence shown here is derived from an EMBL/GenBank/DDBJ whole genome shotgun (WGS) entry which is preliminary data.</text>
</comment>
<dbReference type="Proteomes" id="UP001054252">
    <property type="component" value="Unassembled WGS sequence"/>
</dbReference>
<proteinExistence type="predicted"/>
<evidence type="ECO:0000313" key="1">
    <source>
        <dbReference type="EMBL" id="GKV30917.1"/>
    </source>
</evidence>